<evidence type="ECO:0000313" key="6">
    <source>
        <dbReference type="Proteomes" id="UP001178507"/>
    </source>
</evidence>
<keyword evidence="6" id="KW-1185">Reference proteome</keyword>
<feature type="compositionally biased region" description="Basic residues" evidence="3">
    <location>
        <begin position="176"/>
        <end position="188"/>
    </location>
</feature>
<accession>A0AA36MJX0</accession>
<dbReference type="SUPFAM" id="SSF50044">
    <property type="entry name" value="SH3-domain"/>
    <property type="match status" value="1"/>
</dbReference>
<evidence type="ECO:0000256" key="2">
    <source>
        <dbReference type="PROSITE-ProRule" id="PRU00192"/>
    </source>
</evidence>
<protein>
    <recommendedName>
        <fullName evidence="4">SH3 domain-containing protein</fullName>
    </recommendedName>
</protein>
<evidence type="ECO:0000313" key="5">
    <source>
        <dbReference type="EMBL" id="CAJ1370965.1"/>
    </source>
</evidence>
<evidence type="ECO:0000256" key="3">
    <source>
        <dbReference type="SAM" id="MobiDB-lite"/>
    </source>
</evidence>
<dbReference type="EMBL" id="CAUJNA010000047">
    <property type="protein sequence ID" value="CAJ1370965.1"/>
    <property type="molecule type" value="Genomic_DNA"/>
</dbReference>
<dbReference type="PROSITE" id="PS50002">
    <property type="entry name" value="SH3"/>
    <property type="match status" value="1"/>
</dbReference>
<keyword evidence="1 2" id="KW-0728">SH3 domain</keyword>
<dbReference type="InterPro" id="IPR036028">
    <property type="entry name" value="SH3-like_dom_sf"/>
</dbReference>
<comment type="caution">
    <text evidence="5">The sequence shown here is derived from an EMBL/GenBank/DDBJ whole genome shotgun (WGS) entry which is preliminary data.</text>
</comment>
<feature type="domain" description="SH3" evidence="4">
    <location>
        <begin position="13"/>
        <end position="78"/>
    </location>
</feature>
<dbReference type="Proteomes" id="UP001178507">
    <property type="component" value="Unassembled WGS sequence"/>
</dbReference>
<proteinExistence type="predicted"/>
<gene>
    <name evidence="5" type="ORF">EVOR1521_LOCUS1406</name>
</gene>
<reference evidence="5" key="1">
    <citation type="submission" date="2023-08" db="EMBL/GenBank/DDBJ databases">
        <authorList>
            <person name="Chen Y."/>
            <person name="Shah S."/>
            <person name="Dougan E. K."/>
            <person name="Thang M."/>
            <person name="Chan C."/>
        </authorList>
    </citation>
    <scope>NUCLEOTIDE SEQUENCE</scope>
</reference>
<sequence>MGLPEFEKQIPSLQILPGRAVARYVYRGSSIDPYSVSLRPGQEMTVLETSYDSSWALIGLPDDHYGWVPSICLAPVDSMLRYRGPPKLSSREPLQESLPRLFGESFQGSLSAKGSLREGLQFEEPQSLASQREGHLFSPASQGLELPRLSSRHSPPGSKEIESRSGSVSPCSAKSLLRHGRSPARQKRPSQSCWAFVQRVCCRR</sequence>
<dbReference type="InterPro" id="IPR001452">
    <property type="entry name" value="SH3_domain"/>
</dbReference>
<organism evidence="5 6">
    <name type="scientific">Effrenium voratum</name>
    <dbReference type="NCBI Taxonomy" id="2562239"/>
    <lineage>
        <taxon>Eukaryota</taxon>
        <taxon>Sar</taxon>
        <taxon>Alveolata</taxon>
        <taxon>Dinophyceae</taxon>
        <taxon>Suessiales</taxon>
        <taxon>Symbiodiniaceae</taxon>
        <taxon>Effrenium</taxon>
    </lineage>
</organism>
<dbReference type="AlphaFoldDB" id="A0AA36MJX0"/>
<evidence type="ECO:0000259" key="4">
    <source>
        <dbReference type="PROSITE" id="PS50002"/>
    </source>
</evidence>
<feature type="region of interest" description="Disordered" evidence="3">
    <location>
        <begin position="140"/>
        <end position="191"/>
    </location>
</feature>
<name>A0AA36MJX0_9DINO</name>
<evidence type="ECO:0000256" key="1">
    <source>
        <dbReference type="ARBA" id="ARBA00022443"/>
    </source>
</evidence>